<dbReference type="SUPFAM" id="SSF52540">
    <property type="entry name" value="P-loop containing nucleoside triphosphate hydrolases"/>
    <property type="match status" value="1"/>
</dbReference>
<dbReference type="SMART" id="SM00382">
    <property type="entry name" value="AAA"/>
    <property type="match status" value="1"/>
</dbReference>
<name>A0A2A9CVM5_9MICO</name>
<dbReference type="EMBL" id="PDJD01000001">
    <property type="protein sequence ID" value="PFG21323.1"/>
    <property type="molecule type" value="Genomic_DNA"/>
</dbReference>
<evidence type="ECO:0000313" key="3">
    <source>
        <dbReference type="EMBL" id="PFG21323.1"/>
    </source>
</evidence>
<evidence type="ECO:0000259" key="1">
    <source>
        <dbReference type="SMART" id="SM00382"/>
    </source>
</evidence>
<sequence>MASVGEPSRSAPFDAIAAELRGMRLAAGDPSFGEITARIARLRGERGSSAWGARPGRVTVYDAFRDGRRRVDPELVADITLALGFPEREQDLRSMCVAAAGGRARSTARPDITLLEPAEVPEPLIGRAADLDHARDLLTRTAGPRRLLITGMPGVGKSAFALRLAEETAREAGAQVVRVSLRTASGDEGTEATDPAVLLRQLRDHVADMPRDRGLVVVLDDATDRAGLARFAMGLKPTTTLIATSRRRLADAMTTMDLPPLTTQAACELLARQIDAAGSPVQRDPGIVEAIAAHCGGLPLAVAVVAGQIAARPGWLLSDHLRRLEAIDGGLAPALEEVLDSLEHAPEHVLSLLAIHPGPLTAGEVAVSLRRDLTPEQVDAALGVLRLENLVHQEDSGTLVLHDVVRAVAADRAVDRFPASQRTREAQALASSLAQRLITAIGRAELTSPPDPVLEALFPPTAPEGSWEAQAVPPDPQGCRTWLAEHIALAVTTAQVAADEGLEQEVTALAASGMRYLLWRREPVDAYRIARTAMHHGAPQSRMYFTLETSGIAAALNLLDEADAMLATVAAEGDLAMRIEATAQRALNEMWKRHLPTGIEFARTALAEAQTAGLTVIRQSIASHLMRALVLSGDPRAALAVHEEVFGSIDAPGGYHGVVSTIALAEAHVELAETELALAALDAAQAMGDGGAFPAESAATLRHRLRALQGQDSSRELEAFGQGAANESLGVMAQVAQATTDRIAARSGAAVDLARRALAADPPENMNPFRVSANALAFALVLAEGGDPAGARAVAQQATRDAREHGVHLVAAYGDAVLGLCAALEGDPCAHELLRAVLDEDAASPLLRGWVAHHLDPTSPPAVMRALVVP</sequence>
<dbReference type="Proteomes" id="UP000224915">
    <property type="component" value="Unassembled WGS sequence"/>
</dbReference>
<feature type="domain" description="AAA+ ATPase" evidence="1">
    <location>
        <begin position="143"/>
        <end position="262"/>
    </location>
</feature>
<protein>
    <recommendedName>
        <fullName evidence="1">AAA+ ATPase domain-containing protein</fullName>
    </recommendedName>
</protein>
<accession>A0A2A9CVM5</accession>
<dbReference type="AlphaFoldDB" id="A0A2A9CVM5"/>
<dbReference type="PRINTS" id="PR00364">
    <property type="entry name" value="DISEASERSIST"/>
</dbReference>
<comment type="caution">
    <text evidence="2">The sequence shown here is derived from an EMBL/GenBank/DDBJ whole genome shotgun (WGS) entry which is preliminary data.</text>
</comment>
<proteinExistence type="predicted"/>
<evidence type="ECO:0000313" key="4">
    <source>
        <dbReference type="Proteomes" id="UP000224915"/>
    </source>
</evidence>
<reference evidence="2 4" key="1">
    <citation type="submission" date="2017-10" db="EMBL/GenBank/DDBJ databases">
        <title>Sequencing the genomes of 1000 actinobacteria strains.</title>
        <authorList>
            <person name="Klenk H.-P."/>
        </authorList>
    </citation>
    <scope>NUCLEOTIDE SEQUENCE [LARGE SCALE GENOMIC DNA]</scope>
    <source>
        <strain evidence="2 4">DSM 21801</strain>
    </source>
</reference>
<dbReference type="Gene3D" id="3.40.50.300">
    <property type="entry name" value="P-loop containing nucleotide triphosphate hydrolases"/>
    <property type="match status" value="1"/>
</dbReference>
<organism evidence="2 4">
    <name type="scientific">Serinibacter salmoneus</name>
    <dbReference type="NCBI Taxonomy" id="556530"/>
    <lineage>
        <taxon>Bacteria</taxon>
        <taxon>Bacillati</taxon>
        <taxon>Actinomycetota</taxon>
        <taxon>Actinomycetes</taxon>
        <taxon>Micrococcales</taxon>
        <taxon>Beutenbergiaceae</taxon>
        <taxon>Serinibacter</taxon>
    </lineage>
</organism>
<gene>
    <name evidence="2" type="ORF">ATL40_0003</name>
    <name evidence="3" type="ORF">ATL40_2950</name>
</gene>
<keyword evidence="4" id="KW-1185">Reference proteome</keyword>
<dbReference type="EMBL" id="PDJD01000001">
    <property type="protein sequence ID" value="PFG18467.1"/>
    <property type="molecule type" value="Genomic_DNA"/>
</dbReference>
<dbReference type="InterPro" id="IPR003593">
    <property type="entry name" value="AAA+_ATPase"/>
</dbReference>
<dbReference type="InterPro" id="IPR027417">
    <property type="entry name" value="P-loop_NTPase"/>
</dbReference>
<evidence type="ECO:0000313" key="2">
    <source>
        <dbReference type="EMBL" id="PFG18467.1"/>
    </source>
</evidence>